<accession>A0A2P4SHQ3</accession>
<sequence>MAGPRRRRCIRAAFSVLSSSMKRGRRRVFFHTKSSDLGHSAVKTEASLKIQEYNVQVIPFQFLDEYCSYSEDSSHHSNSNMNVTSGRRRRGVKLVEDQDMPEAVALGDTIPSKDERFFLTPEEAALPAGEFHGDIYMAPENDFRTPVEAISEEKSAFSTFVVELYEPSQESGARTEAAWPHKSDCSSPMDIEPSKPSAFLETSATAALLPEWDSNVWERIANVSSSTVYH</sequence>
<evidence type="ECO:0000256" key="1">
    <source>
        <dbReference type="SAM" id="MobiDB-lite"/>
    </source>
</evidence>
<proteinExistence type="predicted"/>
<reference evidence="2 3" key="1">
    <citation type="submission" date="2018-01" db="EMBL/GenBank/DDBJ databases">
        <title>Comparison of the Chinese Bamboo Partridge and Red Junglefowl genome sequences highlights the importance of demography in genome evolution.</title>
        <authorList>
            <person name="Tiley G.P."/>
            <person name="Kimball R.T."/>
            <person name="Braun E.L."/>
            <person name="Burleigh J.G."/>
        </authorList>
    </citation>
    <scope>NUCLEOTIDE SEQUENCE [LARGE SCALE GENOMIC DNA]</scope>
    <source>
        <strain evidence="2">RTK389</strain>
        <tissue evidence="2">Blood</tissue>
    </source>
</reference>
<name>A0A2P4SHQ3_BAMTH</name>
<protein>
    <submittedName>
        <fullName evidence="2">Uncharacterized protein</fullName>
    </submittedName>
</protein>
<dbReference type="AlphaFoldDB" id="A0A2P4SHQ3"/>
<dbReference type="EMBL" id="PPHD01047444">
    <property type="protein sequence ID" value="POI23635.1"/>
    <property type="molecule type" value="Genomic_DNA"/>
</dbReference>
<dbReference type="Proteomes" id="UP000237246">
    <property type="component" value="Unassembled WGS sequence"/>
</dbReference>
<organism evidence="2 3">
    <name type="scientific">Bambusicola thoracicus</name>
    <name type="common">Chinese bamboo-partridge</name>
    <name type="synonym">Perdix thoracica</name>
    <dbReference type="NCBI Taxonomy" id="9083"/>
    <lineage>
        <taxon>Eukaryota</taxon>
        <taxon>Metazoa</taxon>
        <taxon>Chordata</taxon>
        <taxon>Craniata</taxon>
        <taxon>Vertebrata</taxon>
        <taxon>Euteleostomi</taxon>
        <taxon>Archelosauria</taxon>
        <taxon>Archosauria</taxon>
        <taxon>Dinosauria</taxon>
        <taxon>Saurischia</taxon>
        <taxon>Theropoda</taxon>
        <taxon>Coelurosauria</taxon>
        <taxon>Aves</taxon>
        <taxon>Neognathae</taxon>
        <taxon>Galloanserae</taxon>
        <taxon>Galliformes</taxon>
        <taxon>Phasianidae</taxon>
        <taxon>Perdicinae</taxon>
        <taxon>Bambusicola</taxon>
    </lineage>
</organism>
<keyword evidence="3" id="KW-1185">Reference proteome</keyword>
<dbReference type="OrthoDB" id="9031638at2759"/>
<evidence type="ECO:0000313" key="2">
    <source>
        <dbReference type="EMBL" id="POI23635.1"/>
    </source>
</evidence>
<comment type="caution">
    <text evidence="2">The sequence shown here is derived from an EMBL/GenBank/DDBJ whole genome shotgun (WGS) entry which is preliminary data.</text>
</comment>
<feature type="region of interest" description="Disordered" evidence="1">
    <location>
        <begin position="172"/>
        <end position="192"/>
    </location>
</feature>
<evidence type="ECO:0000313" key="3">
    <source>
        <dbReference type="Proteomes" id="UP000237246"/>
    </source>
</evidence>
<gene>
    <name evidence="2" type="ORF">CIB84_012618</name>
</gene>